<keyword evidence="2" id="KW-1185">Reference proteome</keyword>
<organism evidence="1 2">
    <name type="scientific">Helianthus annuus</name>
    <name type="common">Common sunflower</name>
    <dbReference type="NCBI Taxonomy" id="4232"/>
    <lineage>
        <taxon>Eukaryota</taxon>
        <taxon>Viridiplantae</taxon>
        <taxon>Streptophyta</taxon>
        <taxon>Embryophyta</taxon>
        <taxon>Tracheophyta</taxon>
        <taxon>Spermatophyta</taxon>
        <taxon>Magnoliopsida</taxon>
        <taxon>eudicotyledons</taxon>
        <taxon>Gunneridae</taxon>
        <taxon>Pentapetalae</taxon>
        <taxon>asterids</taxon>
        <taxon>campanulids</taxon>
        <taxon>Asterales</taxon>
        <taxon>Asteraceae</taxon>
        <taxon>Asteroideae</taxon>
        <taxon>Heliantheae alliance</taxon>
        <taxon>Heliantheae</taxon>
        <taxon>Helianthus</taxon>
    </lineage>
</organism>
<gene>
    <name evidence="1" type="ORF">HanXRQr2_Chr09g0379611</name>
</gene>
<reference evidence="1" key="1">
    <citation type="journal article" date="2017" name="Nature">
        <title>The sunflower genome provides insights into oil metabolism, flowering and Asterid evolution.</title>
        <authorList>
            <person name="Badouin H."/>
            <person name="Gouzy J."/>
            <person name="Grassa C.J."/>
            <person name="Murat F."/>
            <person name="Staton S.E."/>
            <person name="Cottret L."/>
            <person name="Lelandais-Briere C."/>
            <person name="Owens G.L."/>
            <person name="Carrere S."/>
            <person name="Mayjonade B."/>
            <person name="Legrand L."/>
            <person name="Gill N."/>
            <person name="Kane N.C."/>
            <person name="Bowers J.E."/>
            <person name="Hubner S."/>
            <person name="Bellec A."/>
            <person name="Berard A."/>
            <person name="Berges H."/>
            <person name="Blanchet N."/>
            <person name="Boniface M.C."/>
            <person name="Brunel D."/>
            <person name="Catrice O."/>
            <person name="Chaidir N."/>
            <person name="Claudel C."/>
            <person name="Donnadieu C."/>
            <person name="Faraut T."/>
            <person name="Fievet G."/>
            <person name="Helmstetter N."/>
            <person name="King M."/>
            <person name="Knapp S.J."/>
            <person name="Lai Z."/>
            <person name="Le Paslier M.C."/>
            <person name="Lippi Y."/>
            <person name="Lorenzon L."/>
            <person name="Mandel J.R."/>
            <person name="Marage G."/>
            <person name="Marchand G."/>
            <person name="Marquand E."/>
            <person name="Bret-Mestries E."/>
            <person name="Morien E."/>
            <person name="Nambeesan S."/>
            <person name="Nguyen T."/>
            <person name="Pegot-Espagnet P."/>
            <person name="Pouilly N."/>
            <person name="Raftis F."/>
            <person name="Sallet E."/>
            <person name="Schiex T."/>
            <person name="Thomas J."/>
            <person name="Vandecasteele C."/>
            <person name="Vares D."/>
            <person name="Vear F."/>
            <person name="Vautrin S."/>
            <person name="Crespi M."/>
            <person name="Mangin B."/>
            <person name="Burke J.M."/>
            <person name="Salse J."/>
            <person name="Munos S."/>
            <person name="Vincourt P."/>
            <person name="Rieseberg L.H."/>
            <person name="Langlade N.B."/>
        </authorList>
    </citation>
    <scope>NUCLEOTIDE SEQUENCE</scope>
    <source>
        <tissue evidence="1">Leaves</tissue>
    </source>
</reference>
<sequence>MFVVRAEITSFKVRVEELKKSKVDYKDNYEEAKFHHERVKVLKKLKDETVEEARKVNQAALNVAQENYAEVQSIVEPLITDLGWMQHSGIANSILNAMELDKVVVARAAGHRARYVECVAHVEEALHQQFGTHHCSVSDGAEEGSIKAEENYDNLSLPIWT</sequence>
<proteinExistence type="predicted"/>
<name>A0A9K3I482_HELAN</name>
<reference evidence="1" key="2">
    <citation type="submission" date="2020-06" db="EMBL/GenBank/DDBJ databases">
        <title>Helianthus annuus Genome sequencing and assembly Release 2.</title>
        <authorList>
            <person name="Gouzy J."/>
            <person name="Langlade N."/>
            <person name="Munos S."/>
        </authorList>
    </citation>
    <scope>NUCLEOTIDE SEQUENCE</scope>
    <source>
        <tissue evidence="1">Leaves</tissue>
    </source>
</reference>
<accession>A0A9K3I482</accession>
<dbReference type="Gramene" id="mRNA:HanXRQr2_Chr09g0379611">
    <property type="protein sequence ID" value="mRNA:HanXRQr2_Chr09g0379611"/>
    <property type="gene ID" value="HanXRQr2_Chr09g0379611"/>
</dbReference>
<dbReference type="AlphaFoldDB" id="A0A9K3I482"/>
<protein>
    <submittedName>
        <fullName evidence="1">Uncharacterized protein</fullName>
    </submittedName>
</protein>
<dbReference type="Proteomes" id="UP000215914">
    <property type="component" value="Unassembled WGS sequence"/>
</dbReference>
<dbReference type="EMBL" id="MNCJ02000324">
    <property type="protein sequence ID" value="KAF5790143.1"/>
    <property type="molecule type" value="Genomic_DNA"/>
</dbReference>
<evidence type="ECO:0000313" key="1">
    <source>
        <dbReference type="EMBL" id="KAF5790143.1"/>
    </source>
</evidence>
<comment type="caution">
    <text evidence="1">The sequence shown here is derived from an EMBL/GenBank/DDBJ whole genome shotgun (WGS) entry which is preliminary data.</text>
</comment>
<evidence type="ECO:0000313" key="2">
    <source>
        <dbReference type="Proteomes" id="UP000215914"/>
    </source>
</evidence>